<dbReference type="Ensembl" id="ENSLACT00000013226.1">
    <property type="protein sequence ID" value="ENSLACP00000013130.1"/>
    <property type="gene ID" value="ENSLACG00000011563.1"/>
</dbReference>
<dbReference type="InParanoid" id="H3AU09"/>
<reference evidence="6" key="3">
    <citation type="submission" date="2025-09" db="UniProtKB">
        <authorList>
            <consortium name="Ensembl"/>
        </authorList>
    </citation>
    <scope>IDENTIFICATION</scope>
</reference>
<dbReference type="GeneTree" id="ENSGT00950000183033"/>
<evidence type="ECO:0000259" key="5">
    <source>
        <dbReference type="Pfam" id="PF26116"/>
    </source>
</evidence>
<accession>H3AU09</accession>
<feature type="coiled-coil region" evidence="2">
    <location>
        <begin position="146"/>
        <end position="173"/>
    </location>
</feature>
<dbReference type="Bgee" id="ENSLACG00000011563">
    <property type="expression patterns" value="Expressed in muscle tissue and 2 other cell types or tissues"/>
</dbReference>
<name>H3AU09_LATCH</name>
<evidence type="ECO:0000313" key="7">
    <source>
        <dbReference type="Proteomes" id="UP000008672"/>
    </source>
</evidence>
<feature type="compositionally biased region" description="Basic and acidic residues" evidence="3">
    <location>
        <begin position="66"/>
        <end position="77"/>
    </location>
</feature>
<dbReference type="OMA" id="WLMFSCF"/>
<dbReference type="InterPro" id="IPR059029">
    <property type="entry name" value="FAM13A_dom"/>
</dbReference>
<dbReference type="FunCoup" id="H3AU09">
    <property type="interactions" value="325"/>
</dbReference>
<protein>
    <submittedName>
        <fullName evidence="6">Family with sequence similarity 13 member C</fullName>
    </submittedName>
</protein>
<organism evidence="6 7">
    <name type="scientific">Latimeria chalumnae</name>
    <name type="common">Coelacanth</name>
    <dbReference type="NCBI Taxonomy" id="7897"/>
    <lineage>
        <taxon>Eukaryota</taxon>
        <taxon>Metazoa</taxon>
        <taxon>Chordata</taxon>
        <taxon>Craniata</taxon>
        <taxon>Vertebrata</taxon>
        <taxon>Euteleostomi</taxon>
        <taxon>Coelacanthiformes</taxon>
        <taxon>Coelacanthidae</taxon>
        <taxon>Latimeria</taxon>
    </lineage>
</organism>
<evidence type="ECO:0000256" key="1">
    <source>
        <dbReference type="ARBA" id="ARBA00007549"/>
    </source>
</evidence>
<feature type="chain" id="PRO_5003580590" evidence="4">
    <location>
        <begin position="20"/>
        <end position="439"/>
    </location>
</feature>
<feature type="compositionally biased region" description="Polar residues" evidence="3">
    <location>
        <begin position="100"/>
        <end position="111"/>
    </location>
</feature>
<gene>
    <name evidence="6" type="primary">FAM13C</name>
</gene>
<dbReference type="EMBL" id="AFYH01153880">
    <property type="status" value="NOT_ANNOTATED_CDS"/>
    <property type="molecule type" value="Genomic_DNA"/>
</dbReference>
<dbReference type="Proteomes" id="UP000008672">
    <property type="component" value="Unassembled WGS sequence"/>
</dbReference>
<dbReference type="EMBL" id="AFYH01153881">
    <property type="status" value="NOT_ANNOTATED_CDS"/>
    <property type="molecule type" value="Genomic_DNA"/>
</dbReference>
<feature type="compositionally biased region" description="Polar residues" evidence="3">
    <location>
        <begin position="214"/>
        <end position="240"/>
    </location>
</feature>
<dbReference type="Pfam" id="PF26116">
    <property type="entry name" value="FAM13A"/>
    <property type="match status" value="1"/>
</dbReference>
<keyword evidence="2" id="KW-0175">Coiled coil</keyword>
<reference evidence="6" key="2">
    <citation type="submission" date="2025-08" db="UniProtKB">
        <authorList>
            <consortium name="Ensembl"/>
        </authorList>
    </citation>
    <scope>IDENTIFICATION</scope>
</reference>
<dbReference type="EMBL" id="AFYH01153879">
    <property type="status" value="NOT_ANNOTATED_CDS"/>
    <property type="molecule type" value="Genomic_DNA"/>
</dbReference>
<evidence type="ECO:0000313" key="6">
    <source>
        <dbReference type="Ensembl" id="ENSLACP00000013130.1"/>
    </source>
</evidence>
<dbReference type="InterPro" id="IPR039102">
    <property type="entry name" value="FAM13"/>
</dbReference>
<evidence type="ECO:0000256" key="4">
    <source>
        <dbReference type="SAM" id="SignalP"/>
    </source>
</evidence>
<feature type="domain" description="FAM13A-like" evidence="5">
    <location>
        <begin position="365"/>
        <end position="433"/>
    </location>
</feature>
<dbReference type="AlphaFoldDB" id="H3AU09"/>
<evidence type="ECO:0000256" key="2">
    <source>
        <dbReference type="SAM" id="Coils"/>
    </source>
</evidence>
<feature type="signal peptide" evidence="4">
    <location>
        <begin position="1"/>
        <end position="19"/>
    </location>
</feature>
<feature type="region of interest" description="Disordered" evidence="3">
    <location>
        <begin position="211"/>
        <end position="242"/>
    </location>
</feature>
<comment type="similarity">
    <text evidence="1">Belongs to the FAM13 family.</text>
</comment>
<dbReference type="HOGENOM" id="CLU_012606_2_0_1"/>
<keyword evidence="4" id="KW-0732">Signal</keyword>
<feature type="region of interest" description="Disordered" evidence="3">
    <location>
        <begin position="34"/>
        <end position="138"/>
    </location>
</feature>
<keyword evidence="7" id="KW-1185">Reference proteome</keyword>
<reference evidence="7" key="1">
    <citation type="submission" date="2011-08" db="EMBL/GenBank/DDBJ databases">
        <title>The draft genome of Latimeria chalumnae.</title>
        <authorList>
            <person name="Di Palma F."/>
            <person name="Alfoldi J."/>
            <person name="Johnson J."/>
            <person name="Berlin A."/>
            <person name="Gnerre S."/>
            <person name="Jaffe D."/>
            <person name="MacCallum I."/>
            <person name="Young S."/>
            <person name="Walker B.J."/>
            <person name="Lander E."/>
            <person name="Lindblad-Toh K."/>
        </authorList>
    </citation>
    <scope>NUCLEOTIDE SEQUENCE [LARGE SCALE GENOMIC DNA]</scope>
    <source>
        <strain evidence="7">Wild caught</strain>
    </source>
</reference>
<feature type="compositionally biased region" description="Polar residues" evidence="3">
    <location>
        <begin position="43"/>
        <end position="58"/>
    </location>
</feature>
<dbReference type="EMBL" id="AFYH01153882">
    <property type="status" value="NOT_ANNOTATED_CDS"/>
    <property type="molecule type" value="Genomic_DNA"/>
</dbReference>
<evidence type="ECO:0000256" key="3">
    <source>
        <dbReference type="SAM" id="MobiDB-lite"/>
    </source>
</evidence>
<dbReference type="STRING" id="7897.ENSLACP00000013130"/>
<dbReference type="PANTHER" id="PTHR15904">
    <property type="entry name" value="FAM13"/>
    <property type="match status" value="1"/>
</dbReference>
<dbReference type="PANTHER" id="PTHR15904:SF19">
    <property type="entry name" value="PROTEIN FAM13C"/>
    <property type="match status" value="1"/>
</dbReference>
<proteinExistence type="inferred from homology"/>
<feature type="coiled-coil region" evidence="2">
    <location>
        <begin position="365"/>
        <end position="392"/>
    </location>
</feature>
<sequence length="439" mass="49952">KMFCFCLQSSLLKLQALEADLCSTFLSSQEDGAQVQGHKDPCSQLNHSCQADETSSGGPISALKTQHNESDYGDEVHSSPGPSQLLHHITDGGNPLLSPRCSSFSQSQRFNSDPESAPSPPSSQLFMMSRSSSRGNIEDATEPISVAELTKHIQNLKRKIRKYEERFEKEKKYKPSHSDKTANPDVLKWMNDLAKGRKHLKELKLKLSEEANTVPRTEQRSLLSESEQQEAANMQQTPSVEETAETAITKLKEKREQLGLPENLKVTKQERHLMKPLYDRYRIIKQLLSTTSSISTILQEEEGSEEESSQRSPELFFRPASNASVDDYLCQIEEDNEPAFVSPLDEKKTVKQPTFSMSNLHEATMPELLQQHKETRADKKRLRKALREFEEQFLKQTGRNAQKEDLIPMAEEYYEYKHIKAKLKLLEVLISKQDVAKSI</sequence>
<dbReference type="eggNOG" id="ENOG502QWSB">
    <property type="taxonomic scope" value="Eukaryota"/>
</dbReference>